<dbReference type="Proteomes" id="UP000198994">
    <property type="component" value="Unassembled WGS sequence"/>
</dbReference>
<reference evidence="2" key="1">
    <citation type="submission" date="2016-10" db="EMBL/GenBank/DDBJ databases">
        <authorList>
            <person name="Varghese N."/>
            <person name="Submissions S."/>
        </authorList>
    </citation>
    <scope>NUCLEOTIDE SEQUENCE [LARGE SCALE GENOMIC DNA]</scope>
    <source>
        <strain evidence="2">DSM 10146</strain>
    </source>
</reference>
<gene>
    <name evidence="1" type="ORF">SAMN04488105_104140</name>
</gene>
<name>A0A1G7DCP9_9RHOB</name>
<accession>A0A1G7DCP9</accession>
<dbReference type="EMBL" id="FNAV01000004">
    <property type="protein sequence ID" value="SDE49322.1"/>
    <property type="molecule type" value="Genomic_DNA"/>
</dbReference>
<evidence type="ECO:0000313" key="1">
    <source>
        <dbReference type="EMBL" id="SDE49322.1"/>
    </source>
</evidence>
<proteinExistence type="predicted"/>
<dbReference type="AlphaFoldDB" id="A0A1G7DCP9"/>
<evidence type="ECO:0000313" key="2">
    <source>
        <dbReference type="Proteomes" id="UP000198994"/>
    </source>
</evidence>
<dbReference type="RefSeq" id="WP_089957242.1">
    <property type="nucleotide sequence ID" value="NZ_FNAV01000004.1"/>
</dbReference>
<protein>
    <submittedName>
        <fullName evidence="1">Uncharacterized protein</fullName>
    </submittedName>
</protein>
<sequence>MLEDRISALIATLAEMECAIGALSEIQTQAGLARVNVLLRSLRSGDVGAALRRHWRASRPGGRGGGVRLVLSAVS</sequence>
<organism evidence="1 2">
    <name type="scientific">Salipiger thiooxidans</name>
    <dbReference type="NCBI Taxonomy" id="282683"/>
    <lineage>
        <taxon>Bacteria</taxon>
        <taxon>Pseudomonadati</taxon>
        <taxon>Pseudomonadota</taxon>
        <taxon>Alphaproteobacteria</taxon>
        <taxon>Rhodobacterales</taxon>
        <taxon>Roseobacteraceae</taxon>
        <taxon>Salipiger</taxon>
    </lineage>
</organism>
<keyword evidence="2" id="KW-1185">Reference proteome</keyword>